<dbReference type="Proteomes" id="UP000682733">
    <property type="component" value="Unassembled WGS sequence"/>
</dbReference>
<evidence type="ECO:0000313" key="1">
    <source>
        <dbReference type="EMBL" id="CAF1329667.1"/>
    </source>
</evidence>
<sequence>MGYPLQSINSIQSFMNTDDVFDIFKYDSPDLIEIKNKSLVLTYLTTLLRIKQQTLLNNNINNSSQQQISYELLNNNSLLKSLISWYEQNETINMNSNDNNKQLFLSSFIDNITNNLSKSKNNYR</sequence>
<evidence type="ECO:0000313" key="3">
    <source>
        <dbReference type="EMBL" id="CAF4181978.1"/>
    </source>
</evidence>
<comment type="caution">
    <text evidence="1">The sequence shown here is derived from an EMBL/GenBank/DDBJ whole genome shotgun (WGS) entry which is preliminary data.</text>
</comment>
<evidence type="ECO:0000313" key="2">
    <source>
        <dbReference type="EMBL" id="CAF1629758.1"/>
    </source>
</evidence>
<gene>
    <name evidence="1" type="ORF">GPM918_LOCUS29883</name>
    <name evidence="2" type="ORF">OVA965_LOCUS43655</name>
    <name evidence="3" type="ORF">SRO942_LOCUS30475</name>
    <name evidence="4" type="ORF">TMI583_LOCUS46003</name>
</gene>
<dbReference type="EMBL" id="CAJOBC010052383">
    <property type="protein sequence ID" value="CAF4181978.1"/>
    <property type="molecule type" value="Genomic_DNA"/>
</dbReference>
<dbReference type="AlphaFoldDB" id="A0A815FVY5"/>
<protein>
    <submittedName>
        <fullName evidence="1">Uncharacterized protein</fullName>
    </submittedName>
</protein>
<dbReference type="Proteomes" id="UP000677228">
    <property type="component" value="Unassembled WGS sequence"/>
</dbReference>
<dbReference type="EMBL" id="CAJNOK010058554">
    <property type="protein sequence ID" value="CAF1629758.1"/>
    <property type="molecule type" value="Genomic_DNA"/>
</dbReference>
<proteinExistence type="predicted"/>
<keyword evidence="5" id="KW-1185">Reference proteome</keyword>
<dbReference type="Proteomes" id="UP000663829">
    <property type="component" value="Unassembled WGS sequence"/>
</dbReference>
<reference evidence="1" key="1">
    <citation type="submission" date="2021-02" db="EMBL/GenBank/DDBJ databases">
        <authorList>
            <person name="Nowell W R."/>
        </authorList>
    </citation>
    <scope>NUCLEOTIDE SEQUENCE</scope>
</reference>
<name>A0A815FVY5_9BILA</name>
<organism evidence="1 5">
    <name type="scientific">Didymodactylos carnosus</name>
    <dbReference type="NCBI Taxonomy" id="1234261"/>
    <lineage>
        <taxon>Eukaryota</taxon>
        <taxon>Metazoa</taxon>
        <taxon>Spiralia</taxon>
        <taxon>Gnathifera</taxon>
        <taxon>Rotifera</taxon>
        <taxon>Eurotatoria</taxon>
        <taxon>Bdelloidea</taxon>
        <taxon>Philodinida</taxon>
        <taxon>Philodinidae</taxon>
        <taxon>Didymodactylos</taxon>
    </lineage>
</organism>
<accession>A0A815FVY5</accession>
<dbReference type="EMBL" id="CAJOBA010084100">
    <property type="protein sequence ID" value="CAF4455179.1"/>
    <property type="molecule type" value="Genomic_DNA"/>
</dbReference>
<evidence type="ECO:0000313" key="4">
    <source>
        <dbReference type="EMBL" id="CAF4455179.1"/>
    </source>
</evidence>
<dbReference type="EMBL" id="CAJNOQ010013835">
    <property type="protein sequence ID" value="CAF1329667.1"/>
    <property type="molecule type" value="Genomic_DNA"/>
</dbReference>
<dbReference type="Proteomes" id="UP000681722">
    <property type="component" value="Unassembled WGS sequence"/>
</dbReference>
<evidence type="ECO:0000313" key="5">
    <source>
        <dbReference type="Proteomes" id="UP000663829"/>
    </source>
</evidence>